<evidence type="ECO:0000313" key="3">
    <source>
        <dbReference type="Proteomes" id="UP000509510"/>
    </source>
</evidence>
<feature type="region of interest" description="Disordered" evidence="1">
    <location>
        <begin position="1"/>
        <end position="52"/>
    </location>
</feature>
<evidence type="ECO:0000256" key="1">
    <source>
        <dbReference type="SAM" id="MobiDB-lite"/>
    </source>
</evidence>
<accession>A0A7H8QXM8</accession>
<dbReference type="Gene3D" id="3.30.160.60">
    <property type="entry name" value="Classic Zinc Finger"/>
    <property type="match status" value="1"/>
</dbReference>
<dbReference type="OrthoDB" id="5366256at2759"/>
<feature type="compositionally biased region" description="Polar residues" evidence="1">
    <location>
        <begin position="42"/>
        <end position="52"/>
    </location>
</feature>
<keyword evidence="3" id="KW-1185">Reference proteome</keyword>
<sequence length="394" mass="43677">MSSQGSGHSHDYSFQGHDPSPLPSNHEWVRVDPPEEPGINPAQRQQYHLLPSTHQSALSAAIPVNNLSVQDAFQLVHPDPVILAQEQPNILSLPPPPQQQQQQPQPQPQQPYHTSNPTTPIDIPQGNVGQSPAFDLLHQSYPPTENFDSDSMYASVQSYYHPDITSHPSHLVGAVSSPFSPLDSTMYPQGNRQQAPIHPQQASWPQYQRSLTRTPEDPYQRRPHESLTPPAGYAPLPSQPAVFSNTSFPASLQQPQPQAFYPTSNTFGFNQPNYEFPQPSFVPSNAYPITTGPDPRIPMRTSPYTGSNQSTPTTPEPESQVRVLESRPKPQCWDHGCNGREFSTFSNLLRHQRERSGAAAKSECPHCGAVFTRTTARNTHISQGKCKGIRDSTE</sequence>
<dbReference type="Proteomes" id="UP000509510">
    <property type="component" value="Chromosome III"/>
</dbReference>
<name>A0A7H8QXM8_TALRU</name>
<organism evidence="2 3">
    <name type="scientific">Talaromyces rugulosus</name>
    <name type="common">Penicillium rugulosum</name>
    <dbReference type="NCBI Taxonomy" id="121627"/>
    <lineage>
        <taxon>Eukaryota</taxon>
        <taxon>Fungi</taxon>
        <taxon>Dikarya</taxon>
        <taxon>Ascomycota</taxon>
        <taxon>Pezizomycotina</taxon>
        <taxon>Eurotiomycetes</taxon>
        <taxon>Eurotiomycetidae</taxon>
        <taxon>Eurotiales</taxon>
        <taxon>Trichocomaceae</taxon>
        <taxon>Talaromyces</taxon>
        <taxon>Talaromyces sect. Islandici</taxon>
    </lineage>
</organism>
<proteinExistence type="predicted"/>
<dbReference type="RefSeq" id="XP_035345027.1">
    <property type="nucleotide sequence ID" value="XM_035489134.1"/>
</dbReference>
<evidence type="ECO:0000313" key="2">
    <source>
        <dbReference type="EMBL" id="QKX58849.1"/>
    </source>
</evidence>
<dbReference type="KEGG" id="trg:TRUGW13939_05977"/>
<reference evidence="3" key="1">
    <citation type="submission" date="2020-06" db="EMBL/GenBank/DDBJ databases">
        <title>A chromosome-scale genome assembly of Talaromyces rugulosus W13939.</title>
        <authorList>
            <person name="Wang B."/>
            <person name="Guo L."/>
            <person name="Ye K."/>
            <person name="Wang L."/>
        </authorList>
    </citation>
    <scope>NUCLEOTIDE SEQUENCE [LARGE SCALE GENOMIC DNA]</scope>
    <source>
        <strain evidence="3">W13939</strain>
    </source>
</reference>
<evidence type="ECO:0008006" key="4">
    <source>
        <dbReference type="Google" id="ProtNLM"/>
    </source>
</evidence>
<gene>
    <name evidence="2" type="ORF">TRUGW13939_05977</name>
</gene>
<dbReference type="EMBL" id="CP055900">
    <property type="protein sequence ID" value="QKX58849.1"/>
    <property type="molecule type" value="Genomic_DNA"/>
</dbReference>
<protein>
    <recommendedName>
        <fullName evidence="4">C2H2-type domain-containing protein</fullName>
    </recommendedName>
</protein>
<dbReference type="AlphaFoldDB" id="A0A7H8QXM8"/>
<dbReference type="GeneID" id="55993473"/>
<feature type="region of interest" description="Disordered" evidence="1">
    <location>
        <begin position="89"/>
        <end position="149"/>
    </location>
</feature>